<keyword evidence="3" id="KW-1185">Reference proteome</keyword>
<reference evidence="3" key="2">
    <citation type="submission" date="2011-02" db="EMBL/GenBank/DDBJ databases">
        <title>The complete genome of Syntrophobotulus glycolicus DSM 8271.</title>
        <authorList>
            <person name="Lucas S."/>
            <person name="Copeland A."/>
            <person name="Lapidus A."/>
            <person name="Bruce D."/>
            <person name="Goodwin L."/>
            <person name="Pitluck S."/>
            <person name="Kyrpides N."/>
            <person name="Mavromatis K."/>
            <person name="Pagani I."/>
            <person name="Ivanova N."/>
            <person name="Mikhailova N."/>
            <person name="Chertkov O."/>
            <person name="Held B."/>
            <person name="Detter J.C."/>
            <person name="Tapia R."/>
            <person name="Han C."/>
            <person name="Land M."/>
            <person name="Hauser L."/>
            <person name="Markowitz V."/>
            <person name="Cheng J.-F."/>
            <person name="Hugenholtz P."/>
            <person name="Woyke T."/>
            <person name="Wu D."/>
            <person name="Spring S."/>
            <person name="Schroeder M."/>
            <person name="Brambilla E."/>
            <person name="Klenk H.-P."/>
            <person name="Eisen J.A."/>
        </authorList>
    </citation>
    <scope>NUCLEOTIDE SEQUENCE [LARGE SCALE GENOMIC DNA]</scope>
    <source>
        <strain evidence="3">DSM 8271 / FlGlyR</strain>
    </source>
</reference>
<dbReference type="RefSeq" id="WP_013624271.1">
    <property type="nucleotide sequence ID" value="NC_015172.1"/>
</dbReference>
<reference evidence="2 3" key="1">
    <citation type="journal article" date="2011" name="Stand. Genomic Sci.">
        <title>Complete genome sequence of Syntrophobotulus glycolicus type strain (FlGlyR).</title>
        <authorList>
            <person name="Han C."/>
            <person name="Mwirichia R."/>
            <person name="Chertkov O."/>
            <person name="Held B."/>
            <person name="Lapidus A."/>
            <person name="Nolan M."/>
            <person name="Lucas S."/>
            <person name="Hammon N."/>
            <person name="Deshpande S."/>
            <person name="Cheng J.F."/>
            <person name="Tapia R."/>
            <person name="Goodwin L."/>
            <person name="Pitluck S."/>
            <person name="Huntemann M."/>
            <person name="Liolios K."/>
            <person name="Ivanova N."/>
            <person name="Pagani I."/>
            <person name="Mavromatis K."/>
            <person name="Ovchinikova G."/>
            <person name="Pati A."/>
            <person name="Chen A."/>
            <person name="Palaniappan K."/>
            <person name="Land M."/>
            <person name="Hauser L."/>
            <person name="Brambilla E.M."/>
            <person name="Rohde M."/>
            <person name="Spring S."/>
            <person name="Sikorski J."/>
            <person name="Goker M."/>
            <person name="Woyke T."/>
            <person name="Bristow J."/>
            <person name="Eisen J.A."/>
            <person name="Markowitz V."/>
            <person name="Hugenholtz P."/>
            <person name="Kyrpides N.C."/>
            <person name="Klenk H.P."/>
            <person name="Detter J.C."/>
        </authorList>
    </citation>
    <scope>NUCLEOTIDE SEQUENCE [LARGE SCALE GENOMIC DNA]</scope>
    <source>
        <strain evidence="3">DSM 8271 / FlGlyR</strain>
    </source>
</reference>
<evidence type="ECO:0008006" key="4">
    <source>
        <dbReference type="Google" id="ProtNLM"/>
    </source>
</evidence>
<evidence type="ECO:0000313" key="3">
    <source>
        <dbReference type="Proteomes" id="UP000007488"/>
    </source>
</evidence>
<dbReference type="Pfam" id="PF11300">
    <property type="entry name" value="DUF3102"/>
    <property type="match status" value="1"/>
</dbReference>
<dbReference type="OrthoDB" id="1690026at2"/>
<protein>
    <recommendedName>
        <fullName evidence="4">DUF3102 domain-containing protein</fullName>
    </recommendedName>
</protein>
<dbReference type="eggNOG" id="COG0188">
    <property type="taxonomic scope" value="Bacteria"/>
</dbReference>
<accession>F0SU18</accession>
<dbReference type="InterPro" id="IPR021451">
    <property type="entry name" value="DUF3102"/>
</dbReference>
<feature type="compositionally biased region" description="Basic and acidic residues" evidence="1">
    <location>
        <begin position="140"/>
        <end position="150"/>
    </location>
</feature>
<dbReference type="Proteomes" id="UP000007488">
    <property type="component" value="Chromosome"/>
</dbReference>
<dbReference type="STRING" id="645991.Sgly_1075"/>
<dbReference type="AlphaFoldDB" id="F0SU18"/>
<dbReference type="KEGG" id="sgy:Sgly_1075"/>
<sequence>MDESALTGIPERTPDRIADEITLIKEQTKKYLLISAVEIGRRLAEVKEKIPYGEFTAWLKEAVQYSETTAYRLIRIAEEYGPGLSQTESFARLGYTQALILLGLPAEERAEFITQLDIENMAVRELQQAVTDRKKTLAEKTALQKERDTQQSKISKLSGELAEANKEKEEKKTSFWAEQEKVTILQRELDALKDKSAIAQSIAALERETKIARINLSMARADARYDLITKGFDDLVMEIKEMAATDPEAFKLYFEQTDQFISEASQRLRRIKKTLPEPSL</sequence>
<evidence type="ECO:0000313" key="2">
    <source>
        <dbReference type="EMBL" id="ADY55401.1"/>
    </source>
</evidence>
<organism evidence="2 3">
    <name type="scientific">Syntrophobotulus glycolicus (strain DSM 8271 / FlGlyR)</name>
    <dbReference type="NCBI Taxonomy" id="645991"/>
    <lineage>
        <taxon>Bacteria</taxon>
        <taxon>Bacillati</taxon>
        <taxon>Bacillota</taxon>
        <taxon>Clostridia</taxon>
        <taxon>Eubacteriales</taxon>
        <taxon>Desulfitobacteriaceae</taxon>
        <taxon>Syntrophobotulus</taxon>
    </lineage>
</organism>
<gene>
    <name evidence="2" type="ordered locus">Sgly_1075</name>
</gene>
<dbReference type="EMBL" id="CP002547">
    <property type="protein sequence ID" value="ADY55401.1"/>
    <property type="molecule type" value="Genomic_DNA"/>
</dbReference>
<evidence type="ECO:0000256" key="1">
    <source>
        <dbReference type="SAM" id="MobiDB-lite"/>
    </source>
</evidence>
<dbReference type="HOGENOM" id="CLU_062996_0_0_9"/>
<proteinExistence type="predicted"/>
<name>F0SU18_SYNGF</name>
<feature type="region of interest" description="Disordered" evidence="1">
    <location>
        <begin position="140"/>
        <end position="165"/>
    </location>
</feature>